<accession>A0A934KEK5</accession>
<evidence type="ECO:0000313" key="8">
    <source>
        <dbReference type="Proteomes" id="UP000620075"/>
    </source>
</evidence>
<dbReference type="InterPro" id="IPR022694">
    <property type="entry name" value="3-OHacyl-CoA_DH"/>
</dbReference>
<comment type="similarity">
    <text evidence="2">Belongs to the 3-hydroxyacyl-CoA dehydrogenase family.</text>
</comment>
<evidence type="ECO:0000256" key="4">
    <source>
        <dbReference type="PIRSR" id="PIRSR000105-1"/>
    </source>
</evidence>
<protein>
    <submittedName>
        <fullName evidence="7">3-hydroxyacyl-CoA dehydrogenase family protein</fullName>
    </submittedName>
</protein>
<dbReference type="GO" id="GO:0016616">
    <property type="term" value="F:oxidoreductase activity, acting on the CH-OH group of donors, NAD or NADP as acceptor"/>
    <property type="evidence" value="ECO:0007669"/>
    <property type="project" value="InterPro"/>
</dbReference>
<keyword evidence="3" id="KW-0560">Oxidoreductase</keyword>
<proteinExistence type="inferred from homology"/>
<feature type="domain" description="3-hydroxyacyl-CoA dehydrogenase NAD binding" evidence="6">
    <location>
        <begin position="9"/>
        <end position="187"/>
    </location>
</feature>
<dbReference type="InterPro" id="IPR036291">
    <property type="entry name" value="NAD(P)-bd_dom_sf"/>
</dbReference>
<evidence type="ECO:0000259" key="5">
    <source>
        <dbReference type="Pfam" id="PF00725"/>
    </source>
</evidence>
<organism evidence="7 8">
    <name type="scientific">Candidatus Dormiibacter inghamiae</name>
    <dbReference type="NCBI Taxonomy" id="3127013"/>
    <lineage>
        <taxon>Bacteria</taxon>
        <taxon>Bacillati</taxon>
        <taxon>Candidatus Dormiibacterota</taxon>
        <taxon>Candidatus Dormibacteria</taxon>
        <taxon>Candidatus Dormibacterales</taxon>
        <taxon>Candidatus Dormibacteraceae</taxon>
        <taxon>Candidatus Dormiibacter</taxon>
    </lineage>
</organism>
<dbReference type="InterPro" id="IPR006108">
    <property type="entry name" value="3HC_DH_C"/>
</dbReference>
<dbReference type="FunFam" id="3.40.50.720:FF:000009">
    <property type="entry name" value="Fatty oxidation complex, alpha subunit"/>
    <property type="match status" value="1"/>
</dbReference>
<dbReference type="PANTHER" id="PTHR48075:SF5">
    <property type="entry name" value="3-HYDROXYBUTYRYL-COA DEHYDROGENASE"/>
    <property type="match status" value="1"/>
</dbReference>
<evidence type="ECO:0000256" key="3">
    <source>
        <dbReference type="ARBA" id="ARBA00023002"/>
    </source>
</evidence>
<dbReference type="EMBL" id="JAEKNQ010000010">
    <property type="protein sequence ID" value="MBJ7601906.1"/>
    <property type="molecule type" value="Genomic_DNA"/>
</dbReference>
<dbReference type="PIRSF" id="PIRSF000105">
    <property type="entry name" value="HCDH"/>
    <property type="match status" value="1"/>
</dbReference>
<dbReference type="Proteomes" id="UP000620075">
    <property type="component" value="Unassembled WGS sequence"/>
</dbReference>
<dbReference type="InterPro" id="IPR013328">
    <property type="entry name" value="6PGD_dom2"/>
</dbReference>
<dbReference type="SUPFAM" id="SSF51735">
    <property type="entry name" value="NAD(P)-binding Rossmann-fold domains"/>
    <property type="match status" value="1"/>
</dbReference>
<feature type="site" description="Important for catalytic activity" evidence="4">
    <location>
        <position position="144"/>
    </location>
</feature>
<feature type="domain" description="3-hydroxyacyl-CoA dehydrogenase C-terminal" evidence="5">
    <location>
        <begin position="191"/>
        <end position="287"/>
    </location>
</feature>
<dbReference type="GO" id="GO:0006631">
    <property type="term" value="P:fatty acid metabolic process"/>
    <property type="evidence" value="ECO:0007669"/>
    <property type="project" value="InterPro"/>
</dbReference>
<dbReference type="Gene3D" id="1.10.1040.10">
    <property type="entry name" value="N-(1-d-carboxylethyl)-l-norvaline Dehydrogenase, domain 2"/>
    <property type="match status" value="1"/>
</dbReference>
<comment type="pathway">
    <text evidence="1">Lipid metabolism; butanoate metabolism.</text>
</comment>
<dbReference type="Pfam" id="PF00725">
    <property type="entry name" value="3HCDH"/>
    <property type="match status" value="1"/>
</dbReference>
<dbReference type="InterPro" id="IPR006176">
    <property type="entry name" value="3-OHacyl-CoA_DH_NAD-bd"/>
</dbReference>
<name>A0A934KEK5_9BACT</name>
<dbReference type="SUPFAM" id="SSF48179">
    <property type="entry name" value="6-phosphogluconate dehydrogenase C-terminal domain-like"/>
    <property type="match status" value="1"/>
</dbReference>
<evidence type="ECO:0000256" key="1">
    <source>
        <dbReference type="ARBA" id="ARBA00005086"/>
    </source>
</evidence>
<evidence type="ECO:0000256" key="2">
    <source>
        <dbReference type="ARBA" id="ARBA00009463"/>
    </source>
</evidence>
<dbReference type="Pfam" id="PF02737">
    <property type="entry name" value="3HCDH_N"/>
    <property type="match status" value="1"/>
</dbReference>
<dbReference type="RefSeq" id="WP_338176289.1">
    <property type="nucleotide sequence ID" value="NZ_JAEKNQ010000010.1"/>
</dbReference>
<dbReference type="InterPro" id="IPR008927">
    <property type="entry name" value="6-PGluconate_DH-like_C_sf"/>
</dbReference>
<dbReference type="Gene3D" id="3.40.50.720">
    <property type="entry name" value="NAD(P)-binding Rossmann-like Domain"/>
    <property type="match status" value="1"/>
</dbReference>
<reference evidence="7 8" key="1">
    <citation type="submission" date="2020-10" db="EMBL/GenBank/DDBJ databases">
        <title>Ca. Dormibacterota MAGs.</title>
        <authorList>
            <person name="Montgomery K."/>
        </authorList>
    </citation>
    <scope>NUCLEOTIDE SEQUENCE [LARGE SCALE GENOMIC DNA]</scope>
    <source>
        <strain evidence="7">SC8811_S16_3</strain>
    </source>
</reference>
<dbReference type="PANTHER" id="PTHR48075">
    <property type="entry name" value="3-HYDROXYACYL-COA DEHYDROGENASE FAMILY PROTEIN"/>
    <property type="match status" value="1"/>
</dbReference>
<evidence type="ECO:0000259" key="6">
    <source>
        <dbReference type="Pfam" id="PF02737"/>
    </source>
</evidence>
<dbReference type="GO" id="GO:0070403">
    <property type="term" value="F:NAD+ binding"/>
    <property type="evidence" value="ECO:0007669"/>
    <property type="project" value="InterPro"/>
</dbReference>
<evidence type="ECO:0000313" key="7">
    <source>
        <dbReference type="EMBL" id="MBJ7601906.1"/>
    </source>
</evidence>
<comment type="caution">
    <text evidence="7">The sequence shown here is derived from an EMBL/GenBank/DDBJ whole genome shotgun (WGS) entry which is preliminary data.</text>
</comment>
<sequence>MSQRGGARLAVVGAGSMGAQIAQQAALSGLSVALQDISEDQLERARRSNRQLLERRVAKGRLDAAYLEAALGRVSLTTDLVQAASGADIVLEAVTERLEAKREIFGRLAAFSKPDAILASNSSTMGVSQLISADCRPERCCNLHFFYPPLVMDLVEVVKGPQTSDETIQRAIRFVRDIGRTPVLVKKEIPGFIVNRILHMATQEAYRLLDSGVASVEDIDTAVEKGLNWPLGPFRLGDLTGLDITYNARQHMYETTGDPRYKPSKQLAAKVAAGELGRKTQQGWYSYPIEVKQ</sequence>
<dbReference type="AlphaFoldDB" id="A0A934KEK5"/>
<gene>
    <name evidence="7" type="ORF">JF888_01700</name>
</gene>